<evidence type="ECO:0000256" key="7">
    <source>
        <dbReference type="ARBA" id="ARBA00023157"/>
    </source>
</evidence>
<proteinExistence type="inferred from homology"/>
<dbReference type="EMBL" id="CAJHNJ030000026">
    <property type="protein sequence ID" value="CAG9122250.1"/>
    <property type="molecule type" value="Genomic_DNA"/>
</dbReference>
<comment type="similarity">
    <text evidence="2 9">Belongs to the Wnt family.</text>
</comment>
<dbReference type="Proteomes" id="UP000653454">
    <property type="component" value="Unassembled WGS sequence"/>
</dbReference>
<evidence type="ECO:0000313" key="10">
    <source>
        <dbReference type="EMBL" id="CAG9122250.1"/>
    </source>
</evidence>
<evidence type="ECO:0000313" key="11">
    <source>
        <dbReference type="Proteomes" id="UP000653454"/>
    </source>
</evidence>
<dbReference type="PANTHER" id="PTHR12027:SF99">
    <property type="entry name" value="PROTEIN WNT"/>
    <property type="match status" value="1"/>
</dbReference>
<sequence>MAVSESAGTLNNSIESAPPLRRDSCQRLTFLVDRQKQLCQLSDHIVQVIQSGAEQALEECQHQFRHSRWNCSTVNNSTDIFGGVLKFTSSTSSSGVLKFSKFSFVYYGTALATRETNESSYKWNKCLEHICFLLFLSTVSQAGAGRVLEECQHQFRHSRWNCSTVNNSTDIFGGVLKFMNSLIEIFRSVLSLVSCLLFIIALRSPREQEMKAAANGTECLERVCFLLFLSTVNQAGAGRAVEECRLQFRHSRWNCSTVNNSSDIFGGVLKFKSRESAFVHALSSAALAHSVARACSRGELNECSCDGRVRKRTPRHWQWGGCSEDIRYGEMFSRDFVDSKEDKNSDEGLMNLHNNEAGRRAVRSRMQRVCKCHGMSGSCSVRVCWRRLPQLRLVGDALATRYEGASHVKGEIFRKIPADLGGGRRDMWDFYPLKPPRWPPSVQVGAPGSPGERTGVTSHRAAALLRETQGLPTPSQPARLYMATCTAALPGAAIMRRLGPPSSPPTAPNLLLVAFYDGQEIP</sequence>
<evidence type="ECO:0000256" key="2">
    <source>
        <dbReference type="ARBA" id="ARBA00005683"/>
    </source>
</evidence>
<evidence type="ECO:0000256" key="1">
    <source>
        <dbReference type="ARBA" id="ARBA00004498"/>
    </source>
</evidence>
<comment type="subcellular location">
    <subcellularLocation>
        <location evidence="1 9">Secreted</location>
        <location evidence="1 9">Extracellular space</location>
        <location evidence="1 9">Extracellular matrix</location>
    </subcellularLocation>
</comment>
<evidence type="ECO:0000256" key="4">
    <source>
        <dbReference type="ARBA" id="ARBA00022525"/>
    </source>
</evidence>
<evidence type="ECO:0000256" key="9">
    <source>
        <dbReference type="RuleBase" id="RU003500"/>
    </source>
</evidence>
<dbReference type="GO" id="GO:0030182">
    <property type="term" value="P:neuron differentiation"/>
    <property type="evidence" value="ECO:0007669"/>
    <property type="project" value="TreeGrafter"/>
</dbReference>
<comment type="caution">
    <text evidence="10">The sequence shown here is derived from an EMBL/GenBank/DDBJ whole genome shotgun (WGS) entry which is preliminary data.</text>
</comment>
<keyword evidence="8" id="KW-0449">Lipoprotein</keyword>
<keyword evidence="3 9" id="KW-0217">Developmental protein</keyword>
<reference evidence="10" key="1">
    <citation type="submission" date="2020-11" db="EMBL/GenBank/DDBJ databases">
        <authorList>
            <person name="Whiteford S."/>
        </authorList>
    </citation>
    <scope>NUCLEOTIDE SEQUENCE</scope>
</reference>
<dbReference type="AlphaFoldDB" id="A0A8S4F1M1"/>
<keyword evidence="11" id="KW-1185">Reference proteome</keyword>
<gene>
    <name evidence="10" type="ORF">PLXY2_LOCUS7524</name>
</gene>
<evidence type="ECO:0000256" key="8">
    <source>
        <dbReference type="ARBA" id="ARBA00023288"/>
    </source>
</evidence>
<dbReference type="InterPro" id="IPR005817">
    <property type="entry name" value="Wnt"/>
</dbReference>
<evidence type="ECO:0000256" key="6">
    <source>
        <dbReference type="ARBA" id="ARBA00022687"/>
    </source>
</evidence>
<keyword evidence="7" id="KW-1015">Disulfide bond</keyword>
<accession>A0A8S4F1M1</accession>
<dbReference type="PROSITE" id="PS00246">
    <property type="entry name" value="WNT1"/>
    <property type="match status" value="1"/>
</dbReference>
<dbReference type="GO" id="GO:0005109">
    <property type="term" value="F:frizzled binding"/>
    <property type="evidence" value="ECO:0007669"/>
    <property type="project" value="TreeGrafter"/>
</dbReference>
<dbReference type="GO" id="GO:0005125">
    <property type="term" value="F:cytokine activity"/>
    <property type="evidence" value="ECO:0007669"/>
    <property type="project" value="TreeGrafter"/>
</dbReference>
<evidence type="ECO:0000256" key="5">
    <source>
        <dbReference type="ARBA" id="ARBA00022530"/>
    </source>
</evidence>
<keyword evidence="5" id="KW-0272">Extracellular matrix</keyword>
<dbReference type="PANTHER" id="PTHR12027">
    <property type="entry name" value="WNT RELATED"/>
    <property type="match status" value="1"/>
</dbReference>
<protein>
    <recommendedName>
        <fullName evidence="9">Protein Wnt</fullName>
    </recommendedName>
</protein>
<comment type="function">
    <text evidence="9">Ligand for members of the frizzled family of seven transmembrane receptors.</text>
</comment>
<evidence type="ECO:0000256" key="3">
    <source>
        <dbReference type="ARBA" id="ARBA00022473"/>
    </source>
</evidence>
<keyword evidence="6 9" id="KW-0879">Wnt signaling pathway</keyword>
<name>A0A8S4F1M1_PLUXY</name>
<dbReference type="PRINTS" id="PR01349">
    <property type="entry name" value="WNTPROTEIN"/>
</dbReference>
<organism evidence="10 11">
    <name type="scientific">Plutella xylostella</name>
    <name type="common">Diamondback moth</name>
    <name type="synonym">Plutella maculipennis</name>
    <dbReference type="NCBI Taxonomy" id="51655"/>
    <lineage>
        <taxon>Eukaryota</taxon>
        <taxon>Metazoa</taxon>
        <taxon>Ecdysozoa</taxon>
        <taxon>Arthropoda</taxon>
        <taxon>Hexapoda</taxon>
        <taxon>Insecta</taxon>
        <taxon>Pterygota</taxon>
        <taxon>Neoptera</taxon>
        <taxon>Endopterygota</taxon>
        <taxon>Lepidoptera</taxon>
        <taxon>Glossata</taxon>
        <taxon>Ditrysia</taxon>
        <taxon>Yponomeutoidea</taxon>
        <taxon>Plutellidae</taxon>
        <taxon>Plutella</taxon>
    </lineage>
</organism>
<keyword evidence="4" id="KW-0964">Secreted</keyword>
<dbReference type="Pfam" id="PF00110">
    <property type="entry name" value="wnt"/>
    <property type="match status" value="3"/>
</dbReference>
<dbReference type="GO" id="GO:0045165">
    <property type="term" value="P:cell fate commitment"/>
    <property type="evidence" value="ECO:0007669"/>
    <property type="project" value="TreeGrafter"/>
</dbReference>
<dbReference type="InterPro" id="IPR018161">
    <property type="entry name" value="Wnt_CS"/>
</dbReference>
<dbReference type="GO" id="GO:0005615">
    <property type="term" value="C:extracellular space"/>
    <property type="evidence" value="ECO:0007669"/>
    <property type="project" value="TreeGrafter"/>
</dbReference>
<dbReference type="GO" id="GO:0060070">
    <property type="term" value="P:canonical Wnt signaling pathway"/>
    <property type="evidence" value="ECO:0007669"/>
    <property type="project" value="TreeGrafter"/>
</dbReference>
<dbReference type="SMART" id="SM00097">
    <property type="entry name" value="WNT1"/>
    <property type="match status" value="1"/>
</dbReference>